<name>A0ABY7UP38_9CORY</name>
<dbReference type="EMBL" id="CP063194">
    <property type="protein sequence ID" value="WCZ39348.1"/>
    <property type="molecule type" value="Genomic_DNA"/>
</dbReference>
<sequence length="128" mass="13768">MKPNGTTTSGKTRWRCKLCGASTTKSRSDITNAAVFRQFIDHCTSTTALKHTADAAGVSHSTLKRRFSGCWLIDVPDPTIGHTGRVYDQIFLDGTYTVGGVADRGPLVWPASGSVFCQVVVGHFGSDF</sequence>
<accession>A0ABY7UP38</accession>
<reference evidence="1 2" key="1">
    <citation type="submission" date="2020-10" db="EMBL/GenBank/DDBJ databases">
        <title>Complete genome sequence of Corynebacterium jeddahense DSM 45997, type strain of Corynebacterium jeddahense.</title>
        <authorList>
            <person name="Busche T."/>
            <person name="Kalinowski J."/>
            <person name="Ruckert C."/>
        </authorList>
    </citation>
    <scope>NUCLEOTIDE SEQUENCE [LARGE SCALE GENOMIC DNA]</scope>
    <source>
        <strain evidence="1 2">DSM 45997</strain>
    </source>
</reference>
<protein>
    <recommendedName>
        <fullName evidence="3">Transposase</fullName>
    </recommendedName>
</protein>
<evidence type="ECO:0008006" key="3">
    <source>
        <dbReference type="Google" id="ProtNLM"/>
    </source>
</evidence>
<evidence type="ECO:0000313" key="2">
    <source>
        <dbReference type="Proteomes" id="UP001218071"/>
    </source>
</evidence>
<proteinExistence type="predicted"/>
<evidence type="ECO:0000313" key="1">
    <source>
        <dbReference type="EMBL" id="WCZ39348.1"/>
    </source>
</evidence>
<gene>
    <name evidence="1" type="ORF">CJEDD_08795</name>
</gene>
<dbReference type="Proteomes" id="UP001218071">
    <property type="component" value="Chromosome"/>
</dbReference>
<organism evidence="1 2">
    <name type="scientific">Corynebacterium jeddahense</name>
    <dbReference type="NCBI Taxonomy" id="1414719"/>
    <lineage>
        <taxon>Bacteria</taxon>
        <taxon>Bacillati</taxon>
        <taxon>Actinomycetota</taxon>
        <taxon>Actinomycetes</taxon>
        <taxon>Mycobacteriales</taxon>
        <taxon>Corynebacteriaceae</taxon>
        <taxon>Corynebacterium</taxon>
    </lineage>
</organism>
<keyword evidence="2" id="KW-1185">Reference proteome</keyword>